<dbReference type="InterPro" id="IPR056798">
    <property type="entry name" value="ADH_Fe_C"/>
</dbReference>
<dbReference type="InterPro" id="IPR001670">
    <property type="entry name" value="ADH_Fe/GldA"/>
</dbReference>
<feature type="domain" description="Alcohol dehydrogenase iron-type/glycerol dehydrogenase GldA" evidence="2">
    <location>
        <begin position="2"/>
        <end position="106"/>
    </location>
</feature>
<dbReference type="PATRIC" id="fig|1307761.3.peg.359"/>
<dbReference type="Pfam" id="PF25137">
    <property type="entry name" value="ADH_Fe_C"/>
    <property type="match status" value="1"/>
</dbReference>
<dbReference type="EMBL" id="CP006939">
    <property type="protein sequence ID" value="AHC13794.1"/>
    <property type="molecule type" value="Genomic_DNA"/>
</dbReference>
<feature type="domain" description="Fe-containing alcohol dehydrogenase-like C-terminal" evidence="3">
    <location>
        <begin position="117"/>
        <end position="329"/>
    </location>
</feature>
<accession>V5WDZ0</accession>
<dbReference type="InterPro" id="IPR018211">
    <property type="entry name" value="ADH_Fe_CS"/>
</dbReference>
<dbReference type="Gene3D" id="1.20.1090.10">
    <property type="entry name" value="Dehydroquinate synthase-like - alpha domain"/>
    <property type="match status" value="1"/>
</dbReference>
<dbReference type="STRING" id="1307761.L21SP2_0358"/>
<dbReference type="PANTHER" id="PTHR11496">
    <property type="entry name" value="ALCOHOL DEHYDROGENASE"/>
    <property type="match status" value="1"/>
</dbReference>
<evidence type="ECO:0000259" key="3">
    <source>
        <dbReference type="Pfam" id="PF25137"/>
    </source>
</evidence>
<keyword evidence="1 4" id="KW-0560">Oxidoreductase</keyword>
<name>V5WDZ0_9SPIO</name>
<dbReference type="HOGENOM" id="CLU_007207_0_6_12"/>
<evidence type="ECO:0000259" key="2">
    <source>
        <dbReference type="Pfam" id="PF00465"/>
    </source>
</evidence>
<reference evidence="4 5" key="1">
    <citation type="journal article" date="2015" name="Stand. Genomic Sci.">
        <title>Complete genome sequence and description of Salinispira pacifica gen. nov., sp. nov., a novel spirochaete isolated form a hypersaline microbial mat.</title>
        <authorList>
            <person name="Ben Hania W."/>
            <person name="Joseph M."/>
            <person name="Schumann P."/>
            <person name="Bunk B."/>
            <person name="Fiebig A."/>
            <person name="Sproer C."/>
            <person name="Klenk H.P."/>
            <person name="Fardeau M.L."/>
            <person name="Spring S."/>
        </authorList>
    </citation>
    <scope>NUCLEOTIDE SEQUENCE [LARGE SCALE GENOMIC DNA]</scope>
    <source>
        <strain evidence="4 5">L21-RPul-D2</strain>
    </source>
</reference>
<dbReference type="CDD" id="cd08178">
    <property type="entry name" value="AAD_C"/>
    <property type="match status" value="1"/>
</dbReference>
<dbReference type="InterPro" id="IPR034789">
    <property type="entry name" value="AAD_C"/>
</dbReference>
<dbReference type="FunFam" id="1.20.1090.10:FF:000001">
    <property type="entry name" value="Aldehyde-alcohol dehydrogenase"/>
    <property type="match status" value="1"/>
</dbReference>
<dbReference type="PROSITE" id="PS00060">
    <property type="entry name" value="ADH_IRON_2"/>
    <property type="match status" value="1"/>
</dbReference>
<dbReference type="eggNOG" id="COG1454">
    <property type="taxonomic scope" value="Bacteria"/>
</dbReference>
<dbReference type="EC" id="1.1.1.1" evidence="4"/>
<gene>
    <name evidence="4" type="ORF">L21SP2_0358</name>
</gene>
<evidence type="ECO:0000313" key="4">
    <source>
        <dbReference type="EMBL" id="AHC13794.1"/>
    </source>
</evidence>
<dbReference type="GO" id="GO:0008774">
    <property type="term" value="F:acetaldehyde dehydrogenase (acetylating) activity"/>
    <property type="evidence" value="ECO:0007669"/>
    <property type="project" value="UniProtKB-EC"/>
</dbReference>
<evidence type="ECO:0000313" key="5">
    <source>
        <dbReference type="Proteomes" id="UP000018680"/>
    </source>
</evidence>
<dbReference type="InterPro" id="IPR039697">
    <property type="entry name" value="Alcohol_dehydrogenase_Fe"/>
</dbReference>
<sequence>MMNSFEPDVIIGLGGGSPMDAAKIMWVLYEHPEVTFEGLALRFMDIRKRIYEFPTIGTKATMVAVPTTSGTGSEVTPFSVVTDERTGYKYPIADYSLTPHIAIVDTELVMTMPKNLTAASGIDAVTHAVETIASSMGTDYTIGVALEALRILFKYLPQSYRDGDTNIRAKEKVHNAATMAGMAFANSFLGVCHSMAHKLGAAFHLTHGVANAMLITQVIKYNATDVPVKQAAFPQYEYPSATSRYARIADYLALGGKTEDEKVDLLIAKIGELKAALDLPKAIRDVGIDEKEFKARVDTLAEDAFDDQCTGANPRYPLISEIKELYIKAWEGSV</sequence>
<dbReference type="EC" id="1.2.1.10" evidence="4"/>
<evidence type="ECO:0000256" key="1">
    <source>
        <dbReference type="ARBA" id="ARBA00023002"/>
    </source>
</evidence>
<dbReference type="Gene3D" id="3.40.50.1970">
    <property type="match status" value="1"/>
</dbReference>
<dbReference type="GO" id="GO:0046872">
    <property type="term" value="F:metal ion binding"/>
    <property type="evidence" value="ECO:0007669"/>
    <property type="project" value="InterPro"/>
</dbReference>
<proteinExistence type="predicted"/>
<dbReference type="PANTHER" id="PTHR11496:SF83">
    <property type="entry name" value="HYDROXYACID-OXOACID TRANSHYDROGENASE, MITOCHONDRIAL"/>
    <property type="match status" value="1"/>
</dbReference>
<keyword evidence="5" id="KW-1185">Reference proteome</keyword>
<dbReference type="AlphaFoldDB" id="V5WDZ0"/>
<dbReference type="PROSITE" id="PS00913">
    <property type="entry name" value="ADH_IRON_1"/>
    <property type="match status" value="1"/>
</dbReference>
<dbReference type="GO" id="GO:0004022">
    <property type="term" value="F:alcohol dehydrogenase (NAD+) activity"/>
    <property type="evidence" value="ECO:0007669"/>
    <property type="project" value="UniProtKB-EC"/>
</dbReference>
<dbReference type="SUPFAM" id="SSF56796">
    <property type="entry name" value="Dehydroquinate synthase-like"/>
    <property type="match status" value="1"/>
</dbReference>
<dbReference type="KEGG" id="slr:L21SP2_0358"/>
<organism evidence="4 5">
    <name type="scientific">Salinispira pacifica</name>
    <dbReference type="NCBI Taxonomy" id="1307761"/>
    <lineage>
        <taxon>Bacteria</taxon>
        <taxon>Pseudomonadati</taxon>
        <taxon>Spirochaetota</taxon>
        <taxon>Spirochaetia</taxon>
        <taxon>Spirochaetales</taxon>
        <taxon>Spirochaetaceae</taxon>
        <taxon>Salinispira</taxon>
    </lineage>
</organism>
<dbReference type="Pfam" id="PF00465">
    <property type="entry name" value="Fe-ADH"/>
    <property type="match status" value="1"/>
</dbReference>
<protein>
    <submittedName>
        <fullName evidence="4">Alcohol dehydrogenase/ Acetaldehyde dehydrogenase</fullName>
        <ecNumber evidence="4">1.1.1.1</ecNumber>
        <ecNumber evidence="4">1.2.1.10</ecNumber>
    </submittedName>
</protein>
<dbReference type="Proteomes" id="UP000018680">
    <property type="component" value="Chromosome"/>
</dbReference>